<keyword evidence="2" id="KW-1185">Reference proteome</keyword>
<dbReference type="Proteomes" id="UP000315295">
    <property type="component" value="Unassembled WGS sequence"/>
</dbReference>
<comment type="caution">
    <text evidence="1">The sequence shown here is derived from an EMBL/GenBank/DDBJ whole genome shotgun (WGS) entry which is preliminary data.</text>
</comment>
<evidence type="ECO:0000313" key="2">
    <source>
        <dbReference type="Proteomes" id="UP000315295"/>
    </source>
</evidence>
<gene>
    <name evidence="1" type="ORF">C1H46_004842</name>
</gene>
<dbReference type="STRING" id="106549.A0A540NEL9"/>
<evidence type="ECO:0000313" key="1">
    <source>
        <dbReference type="EMBL" id="TQE09494.1"/>
    </source>
</evidence>
<organism evidence="1 2">
    <name type="scientific">Malus baccata</name>
    <name type="common">Siberian crab apple</name>
    <name type="synonym">Pyrus baccata</name>
    <dbReference type="NCBI Taxonomy" id="106549"/>
    <lineage>
        <taxon>Eukaryota</taxon>
        <taxon>Viridiplantae</taxon>
        <taxon>Streptophyta</taxon>
        <taxon>Embryophyta</taxon>
        <taxon>Tracheophyta</taxon>
        <taxon>Spermatophyta</taxon>
        <taxon>Magnoliopsida</taxon>
        <taxon>eudicotyledons</taxon>
        <taxon>Gunneridae</taxon>
        <taxon>Pentapetalae</taxon>
        <taxon>rosids</taxon>
        <taxon>fabids</taxon>
        <taxon>Rosales</taxon>
        <taxon>Rosaceae</taxon>
        <taxon>Amygdaloideae</taxon>
        <taxon>Maleae</taxon>
        <taxon>Malus</taxon>
    </lineage>
</organism>
<reference evidence="1 2" key="1">
    <citation type="journal article" date="2019" name="G3 (Bethesda)">
        <title>Sequencing of a Wild Apple (Malus baccata) Genome Unravels the Differences Between Cultivated and Wild Apple Species Regarding Disease Resistance and Cold Tolerance.</title>
        <authorList>
            <person name="Chen X."/>
        </authorList>
    </citation>
    <scope>NUCLEOTIDE SEQUENCE [LARGE SCALE GENOMIC DNA]</scope>
    <source>
        <strain evidence="2">cv. Shandingzi</strain>
        <tissue evidence="1">Leaves</tissue>
    </source>
</reference>
<dbReference type="AlphaFoldDB" id="A0A540NEL9"/>
<name>A0A540NEL9_MALBA</name>
<proteinExistence type="predicted"/>
<dbReference type="EMBL" id="VIEB01000056">
    <property type="protein sequence ID" value="TQE09494.1"/>
    <property type="molecule type" value="Genomic_DNA"/>
</dbReference>
<sequence>MGVANLSSLVHELQERIAAPSTPPNNHYDDHYDDDLVIRFRAVLPNLLHAFVVPSPSAVLKLIVITVRHLPRVFYHGKAIAILPLLGRILPFFAEPSFR</sequence>
<accession>A0A540NEL9</accession>
<protein>
    <submittedName>
        <fullName evidence="1">Uncharacterized protein</fullName>
    </submittedName>
</protein>